<name>A0A071L8D9_PSEAI</name>
<evidence type="ECO:0000313" key="10">
    <source>
        <dbReference type="Proteomes" id="UP000433532"/>
    </source>
</evidence>
<reference evidence="6" key="9">
    <citation type="submission" date="2023-06" db="EMBL/GenBank/DDBJ databases">
        <authorList>
            <consortium name="Clinical and Environmental Microbiology Branch: Whole genome sequencing antimicrobial resistance pathogens in the healthcare setting"/>
        </authorList>
    </citation>
    <scope>NUCLEOTIDE SEQUENCE</scope>
    <source>
        <strain evidence="6">2021CK-01020</strain>
    </source>
</reference>
<evidence type="ECO:0000313" key="4">
    <source>
        <dbReference type="EMBL" id="OTI55187.1"/>
    </source>
</evidence>
<evidence type="ECO:0000313" key="6">
    <source>
        <dbReference type="EMBL" id="WOS75560.1"/>
    </source>
</evidence>
<gene>
    <name evidence="4" type="ORF">CAZ10_34925</name>
    <name evidence="2" type="ORF">GNQ48_02725</name>
    <name evidence="3" type="ORF">GUL26_06845</name>
    <name evidence="5" type="ORF">IPC1295_23490</name>
    <name evidence="6" type="ORF">L4V69_23985</name>
    <name evidence="1" type="ORF">PAERUG_P19_London_7_VIM_2_05_10_06772</name>
</gene>
<reference evidence="3" key="8">
    <citation type="submission" date="2020-01" db="EMBL/GenBank/DDBJ databases">
        <title>Bacteria Cultured from War Wounds Associated with the Conflict in Eastern Ukraine.</title>
        <authorList>
            <person name="Snesrud E."/>
            <person name="Galac M.R."/>
            <person name="Mc Gann P."/>
            <person name="Valentine K."/>
            <person name="Viacheslav K."/>
        </authorList>
    </citation>
    <scope>NUCLEOTIDE SEQUENCE</scope>
    <source>
        <strain evidence="3">VNMU148</strain>
    </source>
</reference>
<evidence type="ECO:0000313" key="9">
    <source>
        <dbReference type="Proteomes" id="UP000284767"/>
    </source>
</evidence>
<reference evidence="8" key="3">
    <citation type="submission" date="2017-05" db="EMBL/GenBank/DDBJ databases">
        <authorList>
            <person name="Giani T."/>
            <person name="Arena F."/>
            <person name="Pollini S."/>
            <person name="Di Pilato V."/>
            <person name="D'Andrea M.M."/>
            <person name="Henrici De Angelis L."/>
            <person name="Bassetti M."/>
            <person name="Rossolini G.M."/>
        </authorList>
    </citation>
    <scope>NUCLEOTIDE SEQUENCE [LARGE SCALE GENOMIC DNA]</scope>
    <source>
        <strain evidence="8">S567_C10_BS</strain>
    </source>
</reference>
<dbReference type="KEGG" id="paeb:NCGM1900_5209"/>
<reference evidence="7" key="2">
    <citation type="submission" date="2015-06" db="EMBL/GenBank/DDBJ databases">
        <authorList>
            <person name="Radhakrishnan Rajesh"/>
            <person name="Underwood Anthony"/>
            <person name="Al-Shahib Ali"/>
        </authorList>
    </citation>
    <scope>NUCLEOTIDE SEQUENCE [LARGE SCALE GENOMIC DNA]</scope>
    <source>
        <strain evidence="7">P19_London_7_VIM_2_05_10</strain>
    </source>
</reference>
<accession>A0A071L8D9</accession>
<dbReference type="Proteomes" id="UP000433532">
    <property type="component" value="Unassembled WGS sequence"/>
</dbReference>
<dbReference type="Proteomes" id="UP000284767">
    <property type="component" value="Unassembled WGS sequence"/>
</dbReference>
<evidence type="ECO:0000313" key="3">
    <source>
        <dbReference type="EMBL" id="MZZ11958.1"/>
    </source>
</evidence>
<evidence type="ECO:0008006" key="11">
    <source>
        <dbReference type="Google" id="ProtNLM"/>
    </source>
</evidence>
<sequence length="107" mass="11659">MAKADDTSNPAITAQSPSTFIPLRRTSQCNQHPGCATLYLDSSAASEDLFDTARRRLESAIGTLSVLDLLDETEEPGESICRITGSLLSLLSDALSLFEAEYARRHR</sequence>
<reference evidence="6" key="10">
    <citation type="submission" date="2023-10" db="EMBL/GenBank/DDBJ databases">
        <title>Pathogen: clinical or host-associated sample.</title>
        <authorList>
            <person name="Hergert J."/>
            <person name="Casey R."/>
            <person name="Wagner J."/>
            <person name="Young E.L."/>
            <person name="Oakeson K.F."/>
        </authorList>
    </citation>
    <scope>NUCLEOTIDE SEQUENCE</scope>
    <source>
        <strain evidence="6">2021CK-01020</strain>
    </source>
</reference>
<reference evidence="5 9" key="6">
    <citation type="submission" date="2019-01" db="EMBL/GenBank/DDBJ databases">
        <title>The Pseudomonas aeruginosa pan-genome provides new insights on its population structure, horizontal gene transfer and pathogenicity.</title>
        <authorList>
            <person name="Freschi L."/>
            <person name="Vincent A.T."/>
            <person name="Jeukens J."/>
            <person name="Emond-Rheault J.-G."/>
            <person name="Kukavica-Ibrulj I."/>
            <person name="Dupont M.-J."/>
            <person name="Charette S.J."/>
            <person name="Boyle B."/>
            <person name="Levesque R.C."/>
        </authorList>
    </citation>
    <scope>NUCLEOTIDE SEQUENCE [LARGE SCALE GENOMIC DNA]</scope>
    <source>
        <strain evidence="5 9">PA-W36</strain>
    </source>
</reference>
<proteinExistence type="predicted"/>
<reference evidence="4" key="4">
    <citation type="submission" date="2017-05" db="EMBL/GenBank/DDBJ databases">
        <authorList>
            <person name="Song R."/>
            <person name="Chenine A.L."/>
            <person name="Ruprecht R.M."/>
        </authorList>
    </citation>
    <scope>NUCLEOTIDE SEQUENCE [LARGE SCALE GENOMIC DNA]</scope>
    <source>
        <strain evidence="4">S567_C10_BS</strain>
    </source>
</reference>
<dbReference type="Proteomes" id="UP000194857">
    <property type="component" value="Unassembled WGS sequence"/>
</dbReference>
<evidence type="ECO:0000313" key="2">
    <source>
        <dbReference type="EMBL" id="MUI33905.1"/>
    </source>
</evidence>
<organism evidence="4 8">
    <name type="scientific">Pseudomonas aeruginosa</name>
    <dbReference type="NCBI Taxonomy" id="287"/>
    <lineage>
        <taxon>Bacteria</taxon>
        <taxon>Pseudomonadati</taxon>
        <taxon>Pseudomonadota</taxon>
        <taxon>Gammaproteobacteria</taxon>
        <taxon>Pseudomonadales</taxon>
        <taxon>Pseudomonadaceae</taxon>
        <taxon>Pseudomonas</taxon>
    </lineage>
</organism>
<dbReference type="EMBL" id="WXZT01000003">
    <property type="protein sequence ID" value="MZZ11958.1"/>
    <property type="molecule type" value="Genomic_DNA"/>
</dbReference>
<evidence type="ECO:0000313" key="1">
    <source>
        <dbReference type="EMBL" id="CRQ10832.1"/>
    </source>
</evidence>
<dbReference type="EMBL" id="WOAD01000001">
    <property type="protein sequence ID" value="MUI33905.1"/>
    <property type="molecule type" value="Genomic_DNA"/>
</dbReference>
<reference evidence="5 9" key="5">
    <citation type="submission" date="2017-08" db="EMBL/GenBank/DDBJ databases">
        <authorList>
            <person name="Feschi L."/>
            <person name="Jeukens J."/>
            <person name="Emond-Rheault J.-G."/>
            <person name="Kukavica-Ibrulj I."/>
            <person name="Boyle B."/>
            <person name="Levesque R.C."/>
        </authorList>
    </citation>
    <scope>NUCLEOTIDE SEQUENCE [LARGE SCALE GENOMIC DNA]</scope>
    <source>
        <strain evidence="5 9">PA-W36</strain>
    </source>
</reference>
<dbReference type="SMR" id="A0A071L8D9"/>
<evidence type="ECO:0000313" key="7">
    <source>
        <dbReference type="Proteomes" id="UP000045039"/>
    </source>
</evidence>
<dbReference type="EMBL" id="CP136986">
    <property type="protein sequence ID" value="WOS75560.1"/>
    <property type="molecule type" value="Genomic_DNA"/>
</dbReference>
<dbReference type="Proteomes" id="UP001297540">
    <property type="component" value="Chromosome"/>
</dbReference>
<dbReference type="AlphaFoldDB" id="A0A071L8D9"/>
<evidence type="ECO:0000313" key="8">
    <source>
        <dbReference type="Proteomes" id="UP000194857"/>
    </source>
</evidence>
<dbReference type="RefSeq" id="WP_003082848.1">
    <property type="nucleotide sequence ID" value="NZ_AP014622.1"/>
</dbReference>
<reference evidence="2 10" key="7">
    <citation type="submission" date="2019-11" db="EMBL/GenBank/DDBJ databases">
        <title>Genomes of ocular Pseudomonas aeruginosa isolates.</title>
        <authorList>
            <person name="Khan M."/>
            <person name="Rice S.A."/>
            <person name="Willcox M.D.P."/>
            <person name="Stapleton F."/>
        </authorList>
    </citation>
    <scope>NUCLEOTIDE SEQUENCE [LARGE SCALE GENOMIC DNA]</scope>
    <source>
        <strain evidence="2 10">PA221</strain>
    </source>
</reference>
<protein>
    <recommendedName>
        <fullName evidence="11">DUF3077 domain-containing protein</fullName>
    </recommendedName>
</protein>
<dbReference type="EMBL" id="CVVU01000273">
    <property type="protein sequence ID" value="CRQ10832.1"/>
    <property type="molecule type" value="Genomic_DNA"/>
</dbReference>
<dbReference type="Proteomes" id="UP000045039">
    <property type="component" value="Unassembled WGS sequence"/>
</dbReference>
<dbReference type="Proteomes" id="UP000644192">
    <property type="component" value="Unassembled WGS sequence"/>
</dbReference>
<reference evidence="1" key="1">
    <citation type="submission" date="2015-06" db="EMBL/GenBank/DDBJ databases">
        <authorList>
            <person name="Radhakrishnan R."/>
            <person name="Underwood A."/>
            <person name="Al-Shahib A."/>
        </authorList>
    </citation>
    <scope>NUCLEOTIDE SEQUENCE</scope>
    <source>
        <strain evidence="1">P19_London_7_VIM_2_05_10</strain>
    </source>
</reference>
<dbReference type="EMBL" id="NFFZ01000032">
    <property type="protein sequence ID" value="OTI55187.1"/>
    <property type="molecule type" value="Genomic_DNA"/>
</dbReference>
<dbReference type="EMBL" id="NSNE01000015">
    <property type="protein sequence ID" value="RPM10674.1"/>
    <property type="molecule type" value="Genomic_DNA"/>
</dbReference>
<evidence type="ECO:0000313" key="5">
    <source>
        <dbReference type="EMBL" id="RPM10674.1"/>
    </source>
</evidence>